<dbReference type="GO" id="GO:0005743">
    <property type="term" value="C:mitochondrial inner membrane"/>
    <property type="evidence" value="ECO:0007669"/>
    <property type="project" value="UniProtKB-SubCell"/>
</dbReference>
<dbReference type="FunFam" id="4.10.95.10:FF:000001">
    <property type="entry name" value="Cytochrome c oxidase subunit 6A, mitochondrial"/>
    <property type="match status" value="1"/>
</dbReference>
<name>A0A8K0NW95_LADFU</name>
<gene>
    <name evidence="12" type="ORF">J437_LFUL001150</name>
</gene>
<organism evidence="12 13">
    <name type="scientific">Ladona fulva</name>
    <name type="common">Scarce chaser dragonfly</name>
    <name type="synonym">Libellula fulva</name>
    <dbReference type="NCBI Taxonomy" id="123851"/>
    <lineage>
        <taxon>Eukaryota</taxon>
        <taxon>Metazoa</taxon>
        <taxon>Ecdysozoa</taxon>
        <taxon>Arthropoda</taxon>
        <taxon>Hexapoda</taxon>
        <taxon>Insecta</taxon>
        <taxon>Pterygota</taxon>
        <taxon>Palaeoptera</taxon>
        <taxon>Odonata</taxon>
        <taxon>Epiprocta</taxon>
        <taxon>Anisoptera</taxon>
        <taxon>Libelluloidea</taxon>
        <taxon>Libellulidae</taxon>
        <taxon>Ladona</taxon>
    </lineage>
</organism>
<dbReference type="AlphaFoldDB" id="A0A8K0NW95"/>
<feature type="region of interest" description="Disordered" evidence="11">
    <location>
        <begin position="85"/>
        <end position="107"/>
    </location>
</feature>
<evidence type="ECO:0000256" key="1">
    <source>
        <dbReference type="ARBA" id="ARBA00004434"/>
    </source>
</evidence>
<evidence type="ECO:0000256" key="8">
    <source>
        <dbReference type="ARBA" id="ARBA00023128"/>
    </source>
</evidence>
<keyword evidence="6" id="KW-0809">Transit peptide</keyword>
<evidence type="ECO:0000256" key="4">
    <source>
        <dbReference type="ARBA" id="ARBA00022692"/>
    </source>
</evidence>
<evidence type="ECO:0000256" key="7">
    <source>
        <dbReference type="ARBA" id="ARBA00022989"/>
    </source>
</evidence>
<reference evidence="12" key="2">
    <citation type="submission" date="2017-10" db="EMBL/GenBank/DDBJ databases">
        <title>Ladona fulva Genome sequencing and assembly.</title>
        <authorList>
            <person name="Murali S."/>
            <person name="Richards S."/>
            <person name="Bandaranaike D."/>
            <person name="Bellair M."/>
            <person name="Blankenburg K."/>
            <person name="Chao H."/>
            <person name="Dinh H."/>
            <person name="Doddapaneni H."/>
            <person name="Dugan-Rocha S."/>
            <person name="Elkadiri S."/>
            <person name="Gnanaolivu R."/>
            <person name="Hernandez B."/>
            <person name="Skinner E."/>
            <person name="Javaid M."/>
            <person name="Lee S."/>
            <person name="Li M."/>
            <person name="Ming W."/>
            <person name="Munidasa M."/>
            <person name="Muniz J."/>
            <person name="Nguyen L."/>
            <person name="Hughes D."/>
            <person name="Osuji N."/>
            <person name="Pu L.-L."/>
            <person name="Puazo M."/>
            <person name="Qu C."/>
            <person name="Quiroz J."/>
            <person name="Raj R."/>
            <person name="Weissenberger G."/>
            <person name="Xin Y."/>
            <person name="Zou X."/>
            <person name="Han Y."/>
            <person name="Worley K."/>
            <person name="Muzny D."/>
            <person name="Gibbs R."/>
        </authorList>
    </citation>
    <scope>NUCLEOTIDE SEQUENCE</scope>
    <source>
        <strain evidence="12">Sampled in the wild</strain>
    </source>
</reference>
<evidence type="ECO:0000256" key="2">
    <source>
        <dbReference type="ARBA" id="ARBA00004673"/>
    </source>
</evidence>
<dbReference type="GO" id="GO:0006123">
    <property type="term" value="P:mitochondrial electron transport, cytochrome c to oxygen"/>
    <property type="evidence" value="ECO:0007669"/>
    <property type="project" value="TreeGrafter"/>
</dbReference>
<comment type="caution">
    <text evidence="12">The sequence shown here is derived from an EMBL/GenBank/DDBJ whole genome shotgun (WGS) entry which is preliminary data.</text>
</comment>
<evidence type="ECO:0000256" key="10">
    <source>
        <dbReference type="RuleBase" id="RU004396"/>
    </source>
</evidence>
<evidence type="ECO:0000256" key="6">
    <source>
        <dbReference type="ARBA" id="ARBA00022946"/>
    </source>
</evidence>
<dbReference type="GO" id="GO:0030234">
    <property type="term" value="F:enzyme regulator activity"/>
    <property type="evidence" value="ECO:0007669"/>
    <property type="project" value="TreeGrafter"/>
</dbReference>
<dbReference type="InterPro" id="IPR036418">
    <property type="entry name" value="Cyt_c_oxidase_su6a_sf"/>
</dbReference>
<evidence type="ECO:0000256" key="11">
    <source>
        <dbReference type="SAM" id="MobiDB-lite"/>
    </source>
</evidence>
<dbReference type="SUPFAM" id="SSF81411">
    <property type="entry name" value="Mitochondrial cytochrome c oxidase subunit VIa"/>
    <property type="match status" value="1"/>
</dbReference>
<reference evidence="12" key="1">
    <citation type="submission" date="2013-04" db="EMBL/GenBank/DDBJ databases">
        <authorList>
            <person name="Qu J."/>
            <person name="Murali S.C."/>
            <person name="Bandaranaike D."/>
            <person name="Bellair M."/>
            <person name="Blankenburg K."/>
            <person name="Chao H."/>
            <person name="Dinh H."/>
            <person name="Doddapaneni H."/>
            <person name="Downs B."/>
            <person name="Dugan-Rocha S."/>
            <person name="Elkadiri S."/>
            <person name="Gnanaolivu R.D."/>
            <person name="Hernandez B."/>
            <person name="Javaid M."/>
            <person name="Jayaseelan J.C."/>
            <person name="Lee S."/>
            <person name="Li M."/>
            <person name="Ming W."/>
            <person name="Munidasa M."/>
            <person name="Muniz J."/>
            <person name="Nguyen L."/>
            <person name="Ongeri F."/>
            <person name="Osuji N."/>
            <person name="Pu L.-L."/>
            <person name="Puazo M."/>
            <person name="Qu C."/>
            <person name="Quiroz J."/>
            <person name="Raj R."/>
            <person name="Weissenberger G."/>
            <person name="Xin Y."/>
            <person name="Zou X."/>
            <person name="Han Y."/>
            <person name="Richards S."/>
            <person name="Worley K."/>
            <person name="Muzny D."/>
            <person name="Gibbs R."/>
        </authorList>
    </citation>
    <scope>NUCLEOTIDE SEQUENCE</scope>
    <source>
        <strain evidence="12">Sampled in the wild</strain>
    </source>
</reference>
<comment type="subcellular location">
    <subcellularLocation>
        <location evidence="1">Mitochondrion inner membrane</location>
        <topology evidence="1">Single-pass membrane protein</topology>
    </subcellularLocation>
</comment>
<keyword evidence="8" id="KW-0496">Mitochondrion</keyword>
<evidence type="ECO:0008006" key="14">
    <source>
        <dbReference type="Google" id="ProtNLM"/>
    </source>
</evidence>
<evidence type="ECO:0000256" key="5">
    <source>
        <dbReference type="ARBA" id="ARBA00022792"/>
    </source>
</evidence>
<dbReference type="EMBL" id="KZ308183">
    <property type="protein sequence ID" value="KAG8224073.1"/>
    <property type="molecule type" value="Genomic_DNA"/>
</dbReference>
<comment type="pathway">
    <text evidence="2">Energy metabolism; oxidative phosphorylation.</text>
</comment>
<keyword evidence="9" id="KW-0472">Membrane</keyword>
<protein>
    <recommendedName>
        <fullName evidence="14">Cytochrome c oxidase polypeptide VIa</fullName>
    </recommendedName>
</protein>
<keyword evidence="4" id="KW-0812">Transmembrane</keyword>
<keyword evidence="7" id="KW-1133">Transmembrane helix</keyword>
<evidence type="ECO:0000256" key="9">
    <source>
        <dbReference type="ARBA" id="ARBA00023136"/>
    </source>
</evidence>
<evidence type="ECO:0000313" key="12">
    <source>
        <dbReference type="EMBL" id="KAG8224073.1"/>
    </source>
</evidence>
<keyword evidence="13" id="KW-1185">Reference proteome</keyword>
<dbReference type="Proteomes" id="UP000792457">
    <property type="component" value="Unassembled WGS sequence"/>
</dbReference>
<proteinExistence type="inferred from homology"/>
<dbReference type="PANTHER" id="PTHR11504:SF0">
    <property type="entry name" value="CYTOCHROME C OXIDASE SUBUNIT"/>
    <property type="match status" value="1"/>
</dbReference>
<evidence type="ECO:0000313" key="13">
    <source>
        <dbReference type="Proteomes" id="UP000792457"/>
    </source>
</evidence>
<dbReference type="Gene3D" id="4.10.95.10">
    <property type="entry name" value="Cytochrome c oxidase, subunit VIa"/>
    <property type="match status" value="1"/>
</dbReference>
<dbReference type="OrthoDB" id="5947505at2759"/>
<sequence length="107" mass="12246">MASIMNRLLRRNLSTSLRLGVEGPSATAGHDGGMDLWRKLSFFVAFPAVILCAVHTYLREQSHPHEPPEFIPYEHLRKRDKRFPWGDGNKTLFHNPHTNALPSGYEH</sequence>
<accession>A0A8K0NW95</accession>
<dbReference type="PANTHER" id="PTHR11504">
    <property type="entry name" value="CYTOCHROME C OXIDASE POLYPEPTIDE VIA"/>
    <property type="match status" value="1"/>
</dbReference>
<keyword evidence="5" id="KW-0999">Mitochondrion inner membrane</keyword>
<dbReference type="InterPro" id="IPR001349">
    <property type="entry name" value="Cyt_c_oxidase_su6a"/>
</dbReference>
<comment type="similarity">
    <text evidence="3 10">Belongs to the cytochrome c oxidase subunit 6A family.</text>
</comment>
<dbReference type="Pfam" id="PF02046">
    <property type="entry name" value="COX6A"/>
    <property type="match status" value="1"/>
</dbReference>
<evidence type="ECO:0000256" key="3">
    <source>
        <dbReference type="ARBA" id="ARBA00005553"/>
    </source>
</evidence>